<dbReference type="GO" id="GO:0000272">
    <property type="term" value="P:polysaccharide catabolic process"/>
    <property type="evidence" value="ECO:0007669"/>
    <property type="project" value="UniProtKB-KW"/>
</dbReference>
<dbReference type="VEuPathDB" id="FungiDB:jhhlp_007329"/>
<protein>
    <recommendedName>
        <fullName evidence="15">SUN domain-containing protein</fullName>
    </recommendedName>
</protein>
<evidence type="ECO:0000256" key="7">
    <source>
        <dbReference type="ARBA" id="ARBA00023277"/>
    </source>
</evidence>
<accession>A0A2N3N2C7</accession>
<evidence type="ECO:0000313" key="13">
    <source>
        <dbReference type="EMBL" id="PKS06581.1"/>
    </source>
</evidence>
<dbReference type="InParanoid" id="A0A2N3N2C7"/>
<keyword evidence="7" id="KW-0119">Carbohydrate metabolism</keyword>
<evidence type="ECO:0000256" key="4">
    <source>
        <dbReference type="ARBA" id="ARBA00022525"/>
    </source>
</evidence>
<evidence type="ECO:0000256" key="10">
    <source>
        <dbReference type="ARBA" id="ARBA00023326"/>
    </source>
</evidence>
<evidence type="ECO:0000256" key="5">
    <source>
        <dbReference type="ARBA" id="ARBA00022729"/>
    </source>
</evidence>
<dbReference type="GO" id="GO:0016798">
    <property type="term" value="F:hydrolase activity, acting on glycosyl bonds"/>
    <property type="evidence" value="ECO:0007669"/>
    <property type="project" value="UniProtKB-KW"/>
</dbReference>
<dbReference type="GO" id="GO:0009986">
    <property type="term" value="C:cell surface"/>
    <property type="evidence" value="ECO:0007669"/>
    <property type="project" value="TreeGrafter"/>
</dbReference>
<evidence type="ECO:0000256" key="3">
    <source>
        <dbReference type="ARBA" id="ARBA00022512"/>
    </source>
</evidence>
<sequence>MKSLITFALAASLAVEAVAQPHHDHRGIHRSLKRRAASKVRREPAVVTEWVASSTETVYKLDGETISKEEADKGLKNGDLVIIGETTPKIEPEQGAQFYEKKPETTSTPTPTPTPEPTPEPSQSSSSGGKGLTAEFPSGTIPCSQFPSDYGAIPISYLGTGGWTGIQRCPSYKSGDSSISYIETGIKGDGCVSGAFCSYACPPGYQKTQWPKAQGSTLQSIGGLYCNSDGYLELTRANHPTLCEEGAGGVFIQNDLDQVVSTCRTDYPGTEAMVIPTVLNPGEKQPLTNPSSSSYYVWNDMPTTAQYYVNKKGVSVEDGCVWDSSSNHDERGNWAPVNIGTGKSSDGITYLSIFPNSPTTSAKLDFNIEITGDVSIKCKLVNGAYTNGNSAGCTTAIRDGGVAIIRYYQ</sequence>
<keyword evidence="9" id="KW-0961">Cell wall biogenesis/degradation</keyword>
<dbReference type="STRING" id="41688.A0A2N3N2C7"/>
<dbReference type="Pfam" id="PF03856">
    <property type="entry name" value="SUN"/>
    <property type="match status" value="1"/>
</dbReference>
<dbReference type="InterPro" id="IPR005556">
    <property type="entry name" value="SUN"/>
</dbReference>
<feature type="region of interest" description="Disordered" evidence="11">
    <location>
        <begin position="85"/>
        <end position="134"/>
    </location>
</feature>
<evidence type="ECO:0000313" key="14">
    <source>
        <dbReference type="Proteomes" id="UP000233524"/>
    </source>
</evidence>
<dbReference type="GO" id="GO:0031505">
    <property type="term" value="P:fungal-type cell wall organization"/>
    <property type="evidence" value="ECO:0007669"/>
    <property type="project" value="TreeGrafter"/>
</dbReference>
<dbReference type="AlphaFoldDB" id="A0A2N3N2C7"/>
<evidence type="ECO:0008006" key="15">
    <source>
        <dbReference type="Google" id="ProtNLM"/>
    </source>
</evidence>
<keyword evidence="6" id="KW-0378">Hydrolase</keyword>
<feature type="signal peptide" evidence="12">
    <location>
        <begin position="1"/>
        <end position="19"/>
    </location>
</feature>
<dbReference type="FunCoup" id="A0A2N3N2C7">
    <property type="interactions" value="44"/>
</dbReference>
<comment type="caution">
    <text evidence="13">The sequence shown here is derived from an EMBL/GenBank/DDBJ whole genome shotgun (WGS) entry which is preliminary data.</text>
</comment>
<comment type="similarity">
    <text evidence="2">Belongs to the SUN family.</text>
</comment>
<evidence type="ECO:0000256" key="9">
    <source>
        <dbReference type="ARBA" id="ARBA00023316"/>
    </source>
</evidence>
<keyword evidence="5 12" id="KW-0732">Signal</keyword>
<dbReference type="PANTHER" id="PTHR31316">
    <property type="entry name" value="BETA-GLUCOSIDASE-LIKE PROTEIN NCA3, MITOCHONDRIAL-RELATED"/>
    <property type="match status" value="1"/>
</dbReference>
<gene>
    <name evidence="13" type="ORF">jhhlp_007329</name>
</gene>
<keyword evidence="10" id="KW-0624">Polysaccharide degradation</keyword>
<evidence type="ECO:0000256" key="11">
    <source>
        <dbReference type="SAM" id="MobiDB-lite"/>
    </source>
</evidence>
<evidence type="ECO:0000256" key="6">
    <source>
        <dbReference type="ARBA" id="ARBA00022801"/>
    </source>
</evidence>
<comment type="subcellular location">
    <subcellularLocation>
        <location evidence="1">Secreted</location>
        <location evidence="1">Cell wall</location>
    </subcellularLocation>
</comment>
<keyword evidence="3" id="KW-0134">Cell wall</keyword>
<dbReference type="Proteomes" id="UP000233524">
    <property type="component" value="Unassembled WGS sequence"/>
</dbReference>
<proteinExistence type="inferred from homology"/>
<evidence type="ECO:0000256" key="2">
    <source>
        <dbReference type="ARBA" id="ARBA00010579"/>
    </source>
</evidence>
<evidence type="ECO:0000256" key="8">
    <source>
        <dbReference type="ARBA" id="ARBA00023295"/>
    </source>
</evidence>
<name>A0A2N3N2C7_9PEZI</name>
<feature type="compositionally biased region" description="Pro residues" evidence="11">
    <location>
        <begin position="110"/>
        <end position="120"/>
    </location>
</feature>
<dbReference type="OrthoDB" id="5339822at2759"/>
<keyword evidence="4" id="KW-0964">Secreted</keyword>
<keyword evidence="14" id="KW-1185">Reference proteome</keyword>
<dbReference type="GO" id="GO:0009277">
    <property type="term" value="C:fungal-type cell wall"/>
    <property type="evidence" value="ECO:0007669"/>
    <property type="project" value="TreeGrafter"/>
</dbReference>
<dbReference type="InterPro" id="IPR051526">
    <property type="entry name" value="Beta-Glucosidase_SUN"/>
</dbReference>
<reference evidence="13 14" key="1">
    <citation type="journal article" date="2017" name="G3 (Bethesda)">
        <title>First Draft Genome Sequence of the Pathogenic Fungus Lomentospora prolificans (Formerly Scedosporium prolificans).</title>
        <authorList>
            <person name="Luo R."/>
            <person name="Zimin A."/>
            <person name="Workman R."/>
            <person name="Fan Y."/>
            <person name="Pertea G."/>
            <person name="Grossman N."/>
            <person name="Wear M.P."/>
            <person name="Jia B."/>
            <person name="Miller H."/>
            <person name="Casadevall A."/>
            <person name="Timp W."/>
            <person name="Zhang S.X."/>
            <person name="Salzberg S.L."/>
        </authorList>
    </citation>
    <scope>NUCLEOTIDE SEQUENCE [LARGE SCALE GENOMIC DNA]</scope>
    <source>
        <strain evidence="13 14">JHH-5317</strain>
    </source>
</reference>
<organism evidence="13 14">
    <name type="scientific">Lomentospora prolificans</name>
    <dbReference type="NCBI Taxonomy" id="41688"/>
    <lineage>
        <taxon>Eukaryota</taxon>
        <taxon>Fungi</taxon>
        <taxon>Dikarya</taxon>
        <taxon>Ascomycota</taxon>
        <taxon>Pezizomycotina</taxon>
        <taxon>Sordariomycetes</taxon>
        <taxon>Hypocreomycetidae</taxon>
        <taxon>Microascales</taxon>
        <taxon>Microascaceae</taxon>
        <taxon>Lomentospora</taxon>
    </lineage>
</organism>
<dbReference type="EMBL" id="NLAX01001034">
    <property type="protein sequence ID" value="PKS06581.1"/>
    <property type="molecule type" value="Genomic_DNA"/>
</dbReference>
<dbReference type="PANTHER" id="PTHR31316:SF0">
    <property type="entry name" value="SECRETED BETA-GLUCOSIDASE SIM1-RELATED"/>
    <property type="match status" value="1"/>
</dbReference>
<feature type="chain" id="PRO_5014775109" description="SUN domain-containing protein" evidence="12">
    <location>
        <begin position="20"/>
        <end position="409"/>
    </location>
</feature>
<evidence type="ECO:0000256" key="12">
    <source>
        <dbReference type="SAM" id="SignalP"/>
    </source>
</evidence>
<keyword evidence="8" id="KW-0326">Glycosidase</keyword>
<evidence type="ECO:0000256" key="1">
    <source>
        <dbReference type="ARBA" id="ARBA00004191"/>
    </source>
</evidence>